<comment type="subunit">
    <text evidence="4">Component of the eukaryotic translation initiation factor 3 (eIF-3) complex.</text>
</comment>
<dbReference type="InterPro" id="IPR023194">
    <property type="entry name" value="eIF3-like_dom_sf"/>
</dbReference>
<dbReference type="InterPro" id="IPR013906">
    <property type="entry name" value="eIF3j"/>
</dbReference>
<dbReference type="GO" id="GO:0003743">
    <property type="term" value="F:translation initiation factor activity"/>
    <property type="evidence" value="ECO:0007669"/>
    <property type="project" value="UniProtKB-UniRule"/>
</dbReference>
<dbReference type="GO" id="GO:0016282">
    <property type="term" value="C:eukaryotic 43S preinitiation complex"/>
    <property type="evidence" value="ECO:0007669"/>
    <property type="project" value="UniProtKB-UniRule"/>
</dbReference>
<evidence type="ECO:0000256" key="3">
    <source>
        <dbReference type="ARBA" id="ARBA00022917"/>
    </source>
</evidence>
<comment type="subcellular location">
    <subcellularLocation>
        <location evidence="4">Cytoplasm</location>
    </subcellularLocation>
</comment>
<organism evidence="6 7">
    <name type="scientific">Naematelia encephala</name>
    <dbReference type="NCBI Taxonomy" id="71784"/>
    <lineage>
        <taxon>Eukaryota</taxon>
        <taxon>Fungi</taxon>
        <taxon>Dikarya</taxon>
        <taxon>Basidiomycota</taxon>
        <taxon>Agaricomycotina</taxon>
        <taxon>Tremellomycetes</taxon>
        <taxon>Tremellales</taxon>
        <taxon>Naemateliaceae</taxon>
        <taxon>Naematelia</taxon>
    </lineage>
</organism>
<keyword evidence="3 4" id="KW-0648">Protein biosynthesis</keyword>
<name>A0A1Y2BN77_9TREE</name>
<dbReference type="PANTHER" id="PTHR21681">
    <property type="entry name" value="EUKARYOTIC TRANSLATION INITIATION FACTOR 3 SUBUNIT J"/>
    <property type="match status" value="1"/>
</dbReference>
<dbReference type="Gene3D" id="1.10.246.60">
    <property type="entry name" value="Eukaryotic translation initiation factor 3 like domains"/>
    <property type="match status" value="1"/>
</dbReference>
<accession>A0A1Y2BN77</accession>
<feature type="compositionally biased region" description="Basic and acidic residues" evidence="5">
    <location>
        <begin position="76"/>
        <end position="93"/>
    </location>
</feature>
<dbReference type="STRING" id="71784.A0A1Y2BN77"/>
<dbReference type="AlphaFoldDB" id="A0A1Y2BN77"/>
<evidence type="ECO:0000256" key="2">
    <source>
        <dbReference type="ARBA" id="ARBA00022540"/>
    </source>
</evidence>
<proteinExistence type="inferred from homology"/>
<protein>
    <recommendedName>
        <fullName evidence="4">Eukaryotic translation initiation factor 3 subunit J</fullName>
        <shortName evidence="4">eIF3j</shortName>
    </recommendedName>
    <alternativeName>
        <fullName evidence="4">Eukaryotic translation initiation factor 3 30 kDa subunit homolog</fullName>
        <shortName evidence="4">eIF-3 30 kDa subunit homolog</shortName>
    </alternativeName>
</protein>
<gene>
    <name evidence="4" type="primary">HCR1</name>
    <name evidence="6" type="ORF">BCR39DRAFT_511149</name>
</gene>
<evidence type="ECO:0000256" key="4">
    <source>
        <dbReference type="HAMAP-Rule" id="MF_03009"/>
    </source>
</evidence>
<dbReference type="Proteomes" id="UP000193986">
    <property type="component" value="Unassembled WGS sequence"/>
</dbReference>
<dbReference type="GO" id="GO:0005852">
    <property type="term" value="C:eukaryotic translation initiation factor 3 complex"/>
    <property type="evidence" value="ECO:0007669"/>
    <property type="project" value="UniProtKB-UniRule"/>
</dbReference>
<evidence type="ECO:0000256" key="5">
    <source>
        <dbReference type="SAM" id="MobiDB-lite"/>
    </source>
</evidence>
<keyword evidence="2 4" id="KW-0396">Initiation factor</keyword>
<evidence type="ECO:0000313" key="7">
    <source>
        <dbReference type="Proteomes" id="UP000193986"/>
    </source>
</evidence>
<dbReference type="Pfam" id="PF08597">
    <property type="entry name" value="eIF3_subunit"/>
    <property type="match status" value="1"/>
</dbReference>
<comment type="caution">
    <text evidence="6">The sequence shown here is derived from an EMBL/GenBank/DDBJ whole genome shotgun (WGS) entry which is preliminary data.</text>
</comment>
<keyword evidence="1 4" id="KW-0963">Cytoplasm</keyword>
<reference evidence="6 7" key="1">
    <citation type="submission" date="2016-07" db="EMBL/GenBank/DDBJ databases">
        <title>Pervasive Adenine N6-methylation of Active Genes in Fungi.</title>
        <authorList>
            <consortium name="DOE Joint Genome Institute"/>
            <person name="Mondo S.J."/>
            <person name="Dannebaum R.O."/>
            <person name="Kuo R.C."/>
            <person name="Labutti K."/>
            <person name="Haridas S."/>
            <person name="Kuo A."/>
            <person name="Salamov A."/>
            <person name="Ahrendt S.R."/>
            <person name="Lipzen A."/>
            <person name="Sullivan W."/>
            <person name="Andreopoulos W.B."/>
            <person name="Clum A."/>
            <person name="Lindquist E."/>
            <person name="Daum C."/>
            <person name="Ramamoorthy G.K."/>
            <person name="Gryganskyi A."/>
            <person name="Culley D."/>
            <person name="Magnuson J.K."/>
            <person name="James T.Y."/>
            <person name="O'Malley M.A."/>
            <person name="Stajich J.E."/>
            <person name="Spatafora J.W."/>
            <person name="Visel A."/>
            <person name="Grigoriev I.V."/>
        </authorList>
    </citation>
    <scope>NUCLEOTIDE SEQUENCE [LARGE SCALE GENOMIC DNA]</scope>
    <source>
        <strain evidence="6 7">68-887.2</strain>
    </source>
</reference>
<dbReference type="HAMAP" id="MF_03009">
    <property type="entry name" value="eIF3j"/>
    <property type="match status" value="1"/>
</dbReference>
<dbReference type="PANTHER" id="PTHR21681:SF0">
    <property type="entry name" value="EUKARYOTIC TRANSLATION INITIATION FACTOR 3 SUBUNIT J"/>
    <property type="match status" value="1"/>
</dbReference>
<evidence type="ECO:0000256" key="1">
    <source>
        <dbReference type="ARBA" id="ARBA00022490"/>
    </source>
</evidence>
<keyword evidence="7" id="KW-1185">Reference proteome</keyword>
<comment type="similarity">
    <text evidence="4">Belongs to the eIF-3 subunit J family.</text>
</comment>
<feature type="compositionally biased region" description="Low complexity" evidence="5">
    <location>
        <begin position="19"/>
        <end position="35"/>
    </location>
</feature>
<feature type="compositionally biased region" description="Acidic residues" evidence="5">
    <location>
        <begin position="39"/>
        <end position="52"/>
    </location>
</feature>
<dbReference type="GO" id="GO:0001732">
    <property type="term" value="P:formation of cytoplasmic translation initiation complex"/>
    <property type="evidence" value="ECO:0007669"/>
    <property type="project" value="UniProtKB-UniRule"/>
</dbReference>
<dbReference type="GO" id="GO:0033290">
    <property type="term" value="C:eukaryotic 48S preinitiation complex"/>
    <property type="evidence" value="ECO:0007669"/>
    <property type="project" value="UniProtKB-UniRule"/>
</dbReference>
<evidence type="ECO:0000313" key="6">
    <source>
        <dbReference type="EMBL" id="ORY35615.1"/>
    </source>
</evidence>
<dbReference type="OrthoDB" id="20381at2759"/>
<feature type="region of interest" description="Disordered" evidence="5">
    <location>
        <begin position="1"/>
        <end position="108"/>
    </location>
</feature>
<comment type="function">
    <text evidence="4">Component of the eukaryotic translation initiation factor 3 (eIF-3) complex, which is involved in protein synthesis of a specialized repertoire of mRNAs and, together with other initiation factors, stimulates binding of mRNA and methionyl-tRNAi to the 40S ribosome. The eIF-3 complex specifically targets and initiates translation of a subset of mRNAs involved in cell proliferation.</text>
</comment>
<dbReference type="InParanoid" id="A0A1Y2BN77"/>
<dbReference type="EMBL" id="MCFC01000001">
    <property type="protein sequence ID" value="ORY35615.1"/>
    <property type="molecule type" value="Genomic_DNA"/>
</dbReference>
<sequence length="252" mass="27648">MDDDWDVEESPAQSGTSTPAVPAVPVVVRAPARARWQGEDEEDEQDDWDASEDEKPKTPTTTAPAPTKKKGGLKQKLAEKERLAAEARERGEIDDLIDTTTEQDRRRQAREREIQADLNVAADLLGVTSVDDPKETLEAILKSKPTSKDSFATLSKQIVATFISRHESNPLFPAFAESLAKDLCESLTAVQTRKVASGLSTLGNTKQLEERDKANGKKKATTKPKLGAVKSLTTQIDTEAYTETFDDGDDFM</sequence>